<evidence type="ECO:0000313" key="1">
    <source>
        <dbReference type="EMBL" id="TIA29566.1"/>
    </source>
</evidence>
<dbReference type="Proteomes" id="UP000308724">
    <property type="component" value="Unassembled WGS sequence"/>
</dbReference>
<protein>
    <recommendedName>
        <fullName evidence="3">F-box domain-containing protein</fullName>
    </recommendedName>
</protein>
<evidence type="ECO:0008006" key="3">
    <source>
        <dbReference type="Google" id="ProtNLM"/>
    </source>
</evidence>
<dbReference type="EMBL" id="QZBZ01000429">
    <property type="protein sequence ID" value="TIA29566.1"/>
    <property type="molecule type" value="Genomic_DNA"/>
</dbReference>
<comment type="caution">
    <text evidence="1">The sequence shown here is derived from an EMBL/GenBank/DDBJ whole genome shotgun (WGS) entry which is preliminary data.</text>
</comment>
<reference evidence="1 2" key="1">
    <citation type="submission" date="2018-10" db="EMBL/GenBank/DDBJ databases">
        <title>Fifty Aureobasidium pullulans genomes reveal a recombining polyextremotolerant generalist.</title>
        <authorList>
            <person name="Gostincar C."/>
            <person name="Turk M."/>
            <person name="Zajc J."/>
            <person name="Gunde-Cimerman N."/>
        </authorList>
    </citation>
    <scope>NUCLEOTIDE SEQUENCE [LARGE SCALE GENOMIC DNA]</scope>
    <source>
        <strain evidence="1 2">EXF-1645</strain>
    </source>
</reference>
<dbReference type="InterPro" id="IPR032675">
    <property type="entry name" value="LRR_dom_sf"/>
</dbReference>
<dbReference type="SUPFAM" id="SSF52047">
    <property type="entry name" value="RNI-like"/>
    <property type="match status" value="1"/>
</dbReference>
<sequence length="301" mass="34051">MRLNPAHPMADGSDHATRLPPETLVRTFCLIPHDALACMKTCKTSKDPAVNVHWRKFNNQRSKNLLDMDDKQIKASYMAHTRDITIKFSEYWYDLPDWFPGSTTQPKDEYYNACTGRDGKGINISHLITPKLRSLELVEFSTRYFILALFQATGLETLRFKPLSDTNMEFLPIVSCCPALETLESNDRVRGQDSIFIALAQHPCIEHIALTDTLDLDIVTCALANPKPFTSQSSLNIVIRFTAIDDLLSALPRLESLTMHVYDIDTQSMQSVTNKIRELGRLQNLTLKGKEIGSLLCRVFG</sequence>
<gene>
    <name evidence="1" type="ORF">D6C78_10150</name>
</gene>
<organism evidence="1 2">
    <name type="scientific">Aureobasidium pullulans</name>
    <name type="common">Black yeast</name>
    <name type="synonym">Pullularia pullulans</name>
    <dbReference type="NCBI Taxonomy" id="5580"/>
    <lineage>
        <taxon>Eukaryota</taxon>
        <taxon>Fungi</taxon>
        <taxon>Dikarya</taxon>
        <taxon>Ascomycota</taxon>
        <taxon>Pezizomycotina</taxon>
        <taxon>Dothideomycetes</taxon>
        <taxon>Dothideomycetidae</taxon>
        <taxon>Dothideales</taxon>
        <taxon>Saccotheciaceae</taxon>
        <taxon>Aureobasidium</taxon>
    </lineage>
</organism>
<name>A0A4T0B5Z7_AURPU</name>
<proteinExistence type="predicted"/>
<evidence type="ECO:0000313" key="2">
    <source>
        <dbReference type="Proteomes" id="UP000308724"/>
    </source>
</evidence>
<dbReference type="Gene3D" id="3.80.10.10">
    <property type="entry name" value="Ribonuclease Inhibitor"/>
    <property type="match status" value="1"/>
</dbReference>
<dbReference type="AlphaFoldDB" id="A0A4T0B5Z7"/>
<accession>A0A4T0B5Z7</accession>